<evidence type="ECO:0000313" key="2">
    <source>
        <dbReference type="Proteomes" id="UP000218160"/>
    </source>
</evidence>
<organism evidence="1 2">
    <name type="scientific">Candidatus Enterovibrio altilux</name>
    <dbReference type="NCBI Taxonomy" id="1927128"/>
    <lineage>
        <taxon>Bacteria</taxon>
        <taxon>Pseudomonadati</taxon>
        <taxon>Pseudomonadota</taxon>
        <taxon>Gammaproteobacteria</taxon>
        <taxon>Vibrionales</taxon>
        <taxon>Vibrionaceae</taxon>
        <taxon>Enterovibrio</taxon>
    </lineage>
</organism>
<dbReference type="Proteomes" id="UP000218160">
    <property type="component" value="Chromosome 1"/>
</dbReference>
<dbReference type="RefSeq" id="WP_190319694.1">
    <property type="nucleotide sequence ID" value="NZ_RPOE01000001.1"/>
</dbReference>
<name>A0A291B8G6_9GAMM</name>
<evidence type="ECO:0000313" key="1">
    <source>
        <dbReference type="EMBL" id="ATF09299.1"/>
    </source>
</evidence>
<reference evidence="2" key="1">
    <citation type="submission" date="2017-04" db="EMBL/GenBank/DDBJ databases">
        <title>Genome evolution of the luminous symbionts of deep sea anglerfish.</title>
        <authorList>
            <person name="Hendry T.A."/>
        </authorList>
    </citation>
    <scope>NUCLEOTIDE SEQUENCE [LARGE SCALE GENOMIC DNA]</scope>
</reference>
<dbReference type="EMBL" id="CP020660">
    <property type="protein sequence ID" value="ATF09299.1"/>
    <property type="molecule type" value="Genomic_DNA"/>
</dbReference>
<dbReference type="KEGG" id="elux:BTN50_0788"/>
<gene>
    <name evidence="1" type="ORF">BTN50_0788</name>
</gene>
<evidence type="ECO:0008006" key="3">
    <source>
        <dbReference type="Google" id="ProtNLM"/>
    </source>
</evidence>
<keyword evidence="2" id="KW-1185">Reference proteome</keyword>
<dbReference type="AlphaFoldDB" id="A0A291B8G6"/>
<sequence>MEDLIHFIFKFTRLPLSCPYYACISKRVNMVNIVFKMVVFLIRVQIAAPNIVHY</sequence>
<accession>A0A291B8G6</accession>
<protein>
    <recommendedName>
        <fullName evidence="3">Mobile element protein</fullName>
    </recommendedName>
</protein>
<proteinExistence type="predicted"/>